<dbReference type="Proteomes" id="UP000009286">
    <property type="component" value="Chromosome"/>
</dbReference>
<dbReference type="AlphaFoldDB" id="G2KRK0"/>
<name>G2KRK0_MICAA</name>
<dbReference type="HOGENOM" id="CLU_1842807_0_0_5"/>
<proteinExistence type="predicted"/>
<dbReference type="eggNOG" id="COG0531">
    <property type="taxonomic scope" value="Bacteria"/>
</dbReference>
<accession>G2KRK0</accession>
<reference evidence="2 3" key="1">
    <citation type="journal article" date="2011" name="BMC Genomics">
        <title>Genomic insights into an obligate epibiotic bacterial predator: Micavibrio aeruginosavorus ARL-13.</title>
        <authorList>
            <person name="Wang Z."/>
            <person name="Kadouri D."/>
            <person name="Wu M."/>
        </authorList>
    </citation>
    <scope>NUCLEOTIDE SEQUENCE [LARGE SCALE GENOMIC DNA]</scope>
    <source>
        <strain evidence="2 3">ARL-13</strain>
    </source>
</reference>
<evidence type="ECO:0000313" key="2">
    <source>
        <dbReference type="EMBL" id="AEP09562.1"/>
    </source>
</evidence>
<organism evidence="2 3">
    <name type="scientific">Micavibrio aeruginosavorus (strain ARL-13)</name>
    <dbReference type="NCBI Taxonomy" id="856793"/>
    <lineage>
        <taxon>Bacteria</taxon>
        <taxon>Pseudomonadati</taxon>
        <taxon>Bdellovibrionota</taxon>
        <taxon>Bdellovibrionia</taxon>
        <taxon>Bdellovibrionales</taxon>
        <taxon>Pseudobdellovibrionaceae</taxon>
        <taxon>Micavibrio</taxon>
    </lineage>
</organism>
<keyword evidence="1" id="KW-1133">Transmembrane helix</keyword>
<feature type="transmembrane region" description="Helical" evidence="1">
    <location>
        <begin position="92"/>
        <end position="115"/>
    </location>
</feature>
<keyword evidence="1" id="KW-0472">Membrane</keyword>
<keyword evidence="3" id="KW-1185">Reference proteome</keyword>
<feature type="transmembrane region" description="Helical" evidence="1">
    <location>
        <begin position="54"/>
        <end position="72"/>
    </location>
</feature>
<evidence type="ECO:0000256" key="1">
    <source>
        <dbReference type="SAM" id="Phobius"/>
    </source>
</evidence>
<dbReference type="KEGG" id="mai:MICA_1239"/>
<keyword evidence="1" id="KW-0812">Transmembrane</keyword>
<feature type="transmembrane region" description="Helical" evidence="1">
    <location>
        <begin position="28"/>
        <end position="47"/>
    </location>
</feature>
<evidence type="ECO:0000313" key="3">
    <source>
        <dbReference type="Proteomes" id="UP000009286"/>
    </source>
</evidence>
<protein>
    <submittedName>
        <fullName evidence="2">Amino acid permease-associated region domain protein</fullName>
    </submittedName>
</protein>
<gene>
    <name evidence="2" type="primary">adiC</name>
    <name evidence="2" type="ordered locus">MICA_1239</name>
</gene>
<sequence length="139" mass="15669">MIMTLLPYIYSAISIKVLGYKKMSAKQYSFYVTMGVIAALYSLWALVGSDGDQVRWSLIFVICTIIFYSASVTRQREIEETGVHPGGASPVWVRYFALTATIVALVTFFWVSMYGNQEHHRKMQRAPLPGIMTDAAKTE</sequence>
<dbReference type="EMBL" id="CP002382">
    <property type="protein sequence ID" value="AEP09562.1"/>
    <property type="molecule type" value="Genomic_DNA"/>
</dbReference>
<dbReference type="STRING" id="856793.MICA_1239"/>